<dbReference type="OrthoDB" id="5871643at2759"/>
<accession>A0A183DFB0</accession>
<dbReference type="Pfam" id="PF22605">
    <property type="entry name" value="IBR_2"/>
    <property type="match status" value="1"/>
</dbReference>
<comment type="pathway">
    <text evidence="2">Protein modification; protein ubiquitination.</text>
</comment>
<sequence>MTFQAVTPYFVWISLETSTHLGDSNMYVRLKKCPACRNFCERLDGCNHMVCICGVEFCYVCSEKWRDYTFHANCTEDVFEVIHSLFSPALH</sequence>
<reference evidence="5 6" key="2">
    <citation type="submission" date="2018-11" db="EMBL/GenBank/DDBJ databases">
        <authorList>
            <consortium name="Pathogen Informatics"/>
        </authorList>
    </citation>
    <scope>NUCLEOTIDE SEQUENCE [LARGE SCALE GENOMIC DNA]</scope>
</reference>
<reference evidence="7" key="1">
    <citation type="submission" date="2016-06" db="UniProtKB">
        <authorList>
            <consortium name="WormBaseParasite"/>
        </authorList>
    </citation>
    <scope>IDENTIFICATION</scope>
</reference>
<dbReference type="EMBL" id="UYRT01019073">
    <property type="protein sequence ID" value="VDK58196.1"/>
    <property type="molecule type" value="Genomic_DNA"/>
</dbReference>
<protein>
    <recommendedName>
        <fullName evidence="3">RBR-type E3 ubiquitin transferase</fullName>
        <ecNumber evidence="3">2.3.2.31</ecNumber>
    </recommendedName>
</protein>
<evidence type="ECO:0000259" key="4">
    <source>
        <dbReference type="Pfam" id="PF22605"/>
    </source>
</evidence>
<dbReference type="EC" id="2.3.2.31" evidence="3"/>
<evidence type="ECO:0000256" key="2">
    <source>
        <dbReference type="ARBA" id="ARBA00004906"/>
    </source>
</evidence>
<feature type="domain" description="E3 ubiquitin-protein ligase parkin-like IBR" evidence="4">
    <location>
        <begin position="28"/>
        <end position="66"/>
    </location>
</feature>
<dbReference type="Gene3D" id="1.20.120.1750">
    <property type="match status" value="1"/>
</dbReference>
<proteinExistence type="predicted"/>
<dbReference type="Proteomes" id="UP000271098">
    <property type="component" value="Unassembled WGS sequence"/>
</dbReference>
<name>A0A183DFB0_9BILA</name>
<organism evidence="7">
    <name type="scientific">Gongylonema pulchrum</name>
    <dbReference type="NCBI Taxonomy" id="637853"/>
    <lineage>
        <taxon>Eukaryota</taxon>
        <taxon>Metazoa</taxon>
        <taxon>Ecdysozoa</taxon>
        <taxon>Nematoda</taxon>
        <taxon>Chromadorea</taxon>
        <taxon>Rhabditida</taxon>
        <taxon>Spirurina</taxon>
        <taxon>Spiruromorpha</taxon>
        <taxon>Spiruroidea</taxon>
        <taxon>Gongylonematidae</taxon>
        <taxon>Gongylonema</taxon>
    </lineage>
</organism>
<dbReference type="AlphaFoldDB" id="A0A183DFB0"/>
<evidence type="ECO:0000256" key="1">
    <source>
        <dbReference type="ARBA" id="ARBA00001798"/>
    </source>
</evidence>
<dbReference type="CDD" id="cd22584">
    <property type="entry name" value="Rcat_RBR_unk"/>
    <property type="match status" value="1"/>
</dbReference>
<dbReference type="WBParaSite" id="GPUH_0000741001-mRNA-1">
    <property type="protein sequence ID" value="GPUH_0000741001-mRNA-1"/>
    <property type="gene ID" value="GPUH_0000741001"/>
</dbReference>
<gene>
    <name evidence="5" type="ORF">GPUH_LOCUS7399</name>
</gene>
<keyword evidence="6" id="KW-1185">Reference proteome</keyword>
<dbReference type="InterPro" id="IPR054694">
    <property type="entry name" value="Parkin-like_IBR"/>
</dbReference>
<evidence type="ECO:0000313" key="6">
    <source>
        <dbReference type="Proteomes" id="UP000271098"/>
    </source>
</evidence>
<evidence type="ECO:0000256" key="3">
    <source>
        <dbReference type="ARBA" id="ARBA00012251"/>
    </source>
</evidence>
<evidence type="ECO:0000313" key="5">
    <source>
        <dbReference type="EMBL" id="VDK58196.1"/>
    </source>
</evidence>
<evidence type="ECO:0000313" key="7">
    <source>
        <dbReference type="WBParaSite" id="GPUH_0000741001-mRNA-1"/>
    </source>
</evidence>
<dbReference type="SUPFAM" id="SSF57850">
    <property type="entry name" value="RING/U-box"/>
    <property type="match status" value="1"/>
</dbReference>
<comment type="catalytic activity">
    <reaction evidence="1">
        <text>[E2 ubiquitin-conjugating enzyme]-S-ubiquitinyl-L-cysteine + [acceptor protein]-L-lysine = [E2 ubiquitin-conjugating enzyme]-L-cysteine + [acceptor protein]-N(6)-ubiquitinyl-L-lysine.</text>
        <dbReference type="EC" id="2.3.2.31"/>
    </reaction>
</comment>
<dbReference type="GO" id="GO:0061630">
    <property type="term" value="F:ubiquitin protein ligase activity"/>
    <property type="evidence" value="ECO:0007669"/>
    <property type="project" value="UniProtKB-EC"/>
</dbReference>